<keyword evidence="2" id="KW-0472">Membrane</keyword>
<keyword evidence="2" id="KW-1133">Transmembrane helix</keyword>
<name>L9JIU0_TUPCH</name>
<reference evidence="4" key="1">
    <citation type="submission" date="2012-07" db="EMBL/GenBank/DDBJ databases">
        <title>Genome of the Chinese tree shrew, a rising model animal genetically related to primates.</title>
        <authorList>
            <person name="Zhang G."/>
            <person name="Fan Y."/>
            <person name="Yao Y."/>
            <person name="Huang Z."/>
        </authorList>
    </citation>
    <scope>NUCLEOTIDE SEQUENCE [LARGE SCALE GENOMIC DNA]</scope>
</reference>
<feature type="region of interest" description="Disordered" evidence="1">
    <location>
        <begin position="149"/>
        <end position="172"/>
    </location>
</feature>
<evidence type="ECO:0000256" key="1">
    <source>
        <dbReference type="SAM" id="MobiDB-lite"/>
    </source>
</evidence>
<reference evidence="4" key="2">
    <citation type="journal article" date="2013" name="Nat. Commun.">
        <title>Genome of the Chinese tree shrew.</title>
        <authorList>
            <person name="Fan Y."/>
            <person name="Huang Z.Y."/>
            <person name="Cao C.C."/>
            <person name="Chen C.S."/>
            <person name="Chen Y.X."/>
            <person name="Fan D.D."/>
            <person name="He J."/>
            <person name="Hou H.L."/>
            <person name="Hu L."/>
            <person name="Hu X.T."/>
            <person name="Jiang X.T."/>
            <person name="Lai R."/>
            <person name="Lang Y.S."/>
            <person name="Liang B."/>
            <person name="Liao S.G."/>
            <person name="Mu D."/>
            <person name="Ma Y.Y."/>
            <person name="Niu Y.Y."/>
            <person name="Sun X.Q."/>
            <person name="Xia J.Q."/>
            <person name="Xiao J."/>
            <person name="Xiong Z.Q."/>
            <person name="Xu L."/>
            <person name="Yang L."/>
            <person name="Zhang Y."/>
            <person name="Zhao W."/>
            <person name="Zhao X.D."/>
            <person name="Zheng Y.T."/>
            <person name="Zhou J.M."/>
            <person name="Zhu Y.B."/>
            <person name="Zhang G.J."/>
            <person name="Wang J."/>
            <person name="Yao Y.G."/>
        </authorList>
    </citation>
    <scope>NUCLEOTIDE SEQUENCE [LARGE SCALE GENOMIC DNA]</scope>
</reference>
<feature type="region of interest" description="Disordered" evidence="1">
    <location>
        <begin position="1"/>
        <end position="29"/>
    </location>
</feature>
<keyword evidence="4" id="KW-1185">Reference proteome</keyword>
<dbReference type="AlphaFoldDB" id="L9JIU0"/>
<proteinExistence type="predicted"/>
<dbReference type="InParanoid" id="L9JIU0"/>
<dbReference type="EMBL" id="KB321007">
    <property type="protein sequence ID" value="ELW49027.1"/>
    <property type="molecule type" value="Genomic_DNA"/>
</dbReference>
<evidence type="ECO:0000313" key="3">
    <source>
        <dbReference type="EMBL" id="ELW49027.1"/>
    </source>
</evidence>
<feature type="region of interest" description="Disordered" evidence="1">
    <location>
        <begin position="356"/>
        <end position="382"/>
    </location>
</feature>
<sequence length="504" mass="54437">MRDAEVTTPTQSHTGSHARLHQQRDPGPRDLSDVVVLPIVWDPIIDSSASAREQGDSLFWQAHLPQSRRAETAPAHMELAWAGPSGQLQRLLLGSSVAAGHHAPTPPSTAQQGSQHKGQRVECSSSLPTQPLHKSGLFQSCSSVSSSTQGAAKQKCHSPHPVTGESPEPPHTRARYAKAIGTGFVRAELTGRPAPSSDLPTGKGPVARVLERLQTVRQQPRVTEKSHTNPRPHALAWRGLDWGDMPAGEQGVLRAPAGEVLLQAQAELEVQEKPRAEPGGRDCSYVVVRRPDRPQLDGVTITQKCISEPFREVVDGGSARSIGQCGQWLGTEHRVPGMCATYAGHVLTNMPDVCTRRVPDSPQDPRLSRSPVTGLGSSHGTDATRESCICTRWQHRNTYIPDACTPMPAPSSALPPPEAQKRWAVGEVLSRLQETEEEDHAASYQWPQPPGKPGGRERGTITTITIITIPTVTIISVIIIMTIITTMAINAHSPIFLHHSPVAV</sequence>
<organism evidence="3 4">
    <name type="scientific">Tupaia chinensis</name>
    <name type="common">Chinese tree shrew</name>
    <name type="synonym">Tupaia belangeri chinensis</name>
    <dbReference type="NCBI Taxonomy" id="246437"/>
    <lineage>
        <taxon>Eukaryota</taxon>
        <taxon>Metazoa</taxon>
        <taxon>Chordata</taxon>
        <taxon>Craniata</taxon>
        <taxon>Vertebrata</taxon>
        <taxon>Euteleostomi</taxon>
        <taxon>Mammalia</taxon>
        <taxon>Eutheria</taxon>
        <taxon>Euarchontoglires</taxon>
        <taxon>Scandentia</taxon>
        <taxon>Tupaiidae</taxon>
        <taxon>Tupaia</taxon>
    </lineage>
</organism>
<gene>
    <name evidence="3" type="ORF">TREES_T100000868</name>
</gene>
<feature type="region of interest" description="Disordered" evidence="1">
    <location>
        <begin position="98"/>
        <end position="129"/>
    </location>
</feature>
<feature type="transmembrane region" description="Helical" evidence="2">
    <location>
        <begin position="466"/>
        <end position="489"/>
    </location>
</feature>
<evidence type="ECO:0000256" key="2">
    <source>
        <dbReference type="SAM" id="Phobius"/>
    </source>
</evidence>
<dbReference type="Proteomes" id="UP000011518">
    <property type="component" value="Unassembled WGS sequence"/>
</dbReference>
<protein>
    <submittedName>
        <fullName evidence="3">Uncharacterized protein</fullName>
    </submittedName>
</protein>
<feature type="region of interest" description="Disordered" evidence="1">
    <location>
        <begin position="436"/>
        <end position="458"/>
    </location>
</feature>
<keyword evidence="2" id="KW-0812">Transmembrane</keyword>
<evidence type="ECO:0000313" key="4">
    <source>
        <dbReference type="Proteomes" id="UP000011518"/>
    </source>
</evidence>
<accession>L9JIU0</accession>
<feature type="compositionally biased region" description="Polar residues" evidence="1">
    <location>
        <begin position="108"/>
        <end position="129"/>
    </location>
</feature>